<dbReference type="InterPro" id="IPR036259">
    <property type="entry name" value="MFS_trans_sf"/>
</dbReference>
<dbReference type="PANTHER" id="PTHR42718">
    <property type="entry name" value="MAJOR FACILITATOR SUPERFAMILY MULTIDRUG TRANSPORTER MFSC"/>
    <property type="match status" value="1"/>
</dbReference>
<feature type="transmembrane region" description="Helical" evidence="6">
    <location>
        <begin position="404"/>
        <end position="430"/>
    </location>
</feature>
<dbReference type="GO" id="GO:0005886">
    <property type="term" value="C:plasma membrane"/>
    <property type="evidence" value="ECO:0007669"/>
    <property type="project" value="UniProtKB-SubCell"/>
</dbReference>
<evidence type="ECO:0000256" key="2">
    <source>
        <dbReference type="ARBA" id="ARBA00022448"/>
    </source>
</evidence>
<dbReference type="InterPro" id="IPR011701">
    <property type="entry name" value="MFS"/>
</dbReference>
<dbReference type="GO" id="GO:0022857">
    <property type="term" value="F:transmembrane transporter activity"/>
    <property type="evidence" value="ECO:0007669"/>
    <property type="project" value="InterPro"/>
</dbReference>
<dbReference type="Proteomes" id="UP000220032">
    <property type="component" value="Unassembled WGS sequence"/>
</dbReference>
<feature type="transmembrane region" description="Helical" evidence="6">
    <location>
        <begin position="207"/>
        <end position="225"/>
    </location>
</feature>
<feature type="transmembrane region" description="Helical" evidence="6">
    <location>
        <begin position="450"/>
        <end position="472"/>
    </location>
</feature>
<evidence type="ECO:0000256" key="4">
    <source>
        <dbReference type="ARBA" id="ARBA00022989"/>
    </source>
</evidence>
<proteinExistence type="predicted"/>
<keyword evidence="5 6" id="KW-0472">Membrane</keyword>
<feature type="transmembrane region" description="Helical" evidence="6">
    <location>
        <begin position="17"/>
        <end position="41"/>
    </location>
</feature>
<evidence type="ECO:0000313" key="8">
    <source>
        <dbReference type="EMBL" id="PFE13328.1"/>
    </source>
</evidence>
<dbReference type="PROSITE" id="PS50850">
    <property type="entry name" value="MFS"/>
    <property type="match status" value="1"/>
</dbReference>
<dbReference type="InterPro" id="IPR020846">
    <property type="entry name" value="MFS_dom"/>
</dbReference>
<dbReference type="Gene3D" id="1.20.1250.20">
    <property type="entry name" value="MFS general substrate transporter like domains"/>
    <property type="match status" value="1"/>
</dbReference>
<organism evidence="8 9">
    <name type="scientific">Bacillus cereus</name>
    <dbReference type="NCBI Taxonomy" id="1396"/>
    <lineage>
        <taxon>Bacteria</taxon>
        <taxon>Bacillati</taxon>
        <taxon>Bacillota</taxon>
        <taxon>Bacilli</taxon>
        <taxon>Bacillales</taxon>
        <taxon>Bacillaceae</taxon>
        <taxon>Bacillus</taxon>
        <taxon>Bacillus cereus group</taxon>
    </lineage>
</organism>
<dbReference type="PANTHER" id="PTHR42718:SF39">
    <property type="entry name" value="ACTINORHODIN TRANSPORTER-RELATED"/>
    <property type="match status" value="1"/>
</dbReference>
<accession>A0A2A9A056</accession>
<comment type="subcellular location">
    <subcellularLocation>
        <location evidence="1">Cell membrane</location>
        <topology evidence="1">Multi-pass membrane protein</topology>
    </subcellularLocation>
</comment>
<gene>
    <name evidence="8" type="ORF">CN307_18025</name>
</gene>
<sequence length="479" mass="53530">MNVICLKKTNTYSSFRWFYLAIILLPTLLISLNTYMIQIALPIMQSELHINFSQAQLIFSGYTIGLASSLIIGGKLGDIYGRRKILLIGIFMFTLTAFIGGISSHPLSLITIRIIQGLSAAFIQPQILSIIQIIFPSKEKNLAFGLYGAVIGIAFTFGLILGGLLVDCNLFNSSWRTVFLCNVPFGILVLLLLPIIPESKGEPSQHIDWSGAISLMISILLFIYPLSEVQKHGWNPWISSISILSFLGFTFFILIERNKQKNEQSPLIDLSVFKNWLFVIGISSVLTIYMSMFSFFFILNYFLHFGLHYHTTDMSLIFLPIGLGFFITSLLSSKIVNRFGLMVLKMGALVMSICTFILIKLLLIDAHNLFAVEYILLLFVYGLALGFATTPLTNTILSKISHNYVGVASGLFTTFMYLANSLAVVGISIIFSNSLKTTLEKASFTDYVHAFTNCLFVISILSLSTFLIFSIYNKIHNKN</sequence>
<evidence type="ECO:0000256" key="1">
    <source>
        <dbReference type="ARBA" id="ARBA00004651"/>
    </source>
</evidence>
<feature type="domain" description="Major facilitator superfamily (MFS) profile" evidence="7">
    <location>
        <begin position="19"/>
        <end position="476"/>
    </location>
</feature>
<evidence type="ECO:0000259" key="7">
    <source>
        <dbReference type="PROSITE" id="PS50850"/>
    </source>
</evidence>
<feature type="transmembrane region" description="Helical" evidence="6">
    <location>
        <begin position="53"/>
        <end position="73"/>
    </location>
</feature>
<reference evidence="8 9" key="1">
    <citation type="submission" date="2017-09" db="EMBL/GenBank/DDBJ databases">
        <title>Large-scale bioinformatics analysis of Bacillus genomes uncovers conserved roles of natural products in bacterial physiology.</title>
        <authorList>
            <consortium name="Agbiome Team Llc"/>
            <person name="Bleich R.M."/>
            <person name="Grubbs K.J."/>
            <person name="Santa Maria K.C."/>
            <person name="Allen S.E."/>
            <person name="Farag S."/>
            <person name="Shank E.A."/>
            <person name="Bowers A."/>
        </authorList>
    </citation>
    <scope>NUCLEOTIDE SEQUENCE [LARGE SCALE GENOMIC DNA]</scope>
    <source>
        <strain evidence="8 9">AFS022681</strain>
    </source>
</reference>
<feature type="transmembrane region" description="Helical" evidence="6">
    <location>
        <begin position="276"/>
        <end position="302"/>
    </location>
</feature>
<feature type="transmembrane region" description="Helical" evidence="6">
    <location>
        <begin position="85"/>
        <end position="102"/>
    </location>
</feature>
<evidence type="ECO:0000256" key="5">
    <source>
        <dbReference type="ARBA" id="ARBA00023136"/>
    </source>
</evidence>
<evidence type="ECO:0000256" key="3">
    <source>
        <dbReference type="ARBA" id="ARBA00022692"/>
    </source>
</evidence>
<feature type="transmembrane region" description="Helical" evidence="6">
    <location>
        <begin position="142"/>
        <end position="165"/>
    </location>
</feature>
<dbReference type="SUPFAM" id="SSF103473">
    <property type="entry name" value="MFS general substrate transporter"/>
    <property type="match status" value="1"/>
</dbReference>
<keyword evidence="4 6" id="KW-1133">Transmembrane helix</keyword>
<comment type="caution">
    <text evidence="8">The sequence shown here is derived from an EMBL/GenBank/DDBJ whole genome shotgun (WGS) entry which is preliminary data.</text>
</comment>
<dbReference type="CDD" id="cd17321">
    <property type="entry name" value="MFS_MMR_MDR_like"/>
    <property type="match status" value="1"/>
</dbReference>
<dbReference type="EMBL" id="NTRR01000027">
    <property type="protein sequence ID" value="PFE13328.1"/>
    <property type="molecule type" value="Genomic_DNA"/>
</dbReference>
<feature type="transmembrane region" description="Helical" evidence="6">
    <location>
        <begin position="237"/>
        <end position="255"/>
    </location>
</feature>
<evidence type="ECO:0000313" key="9">
    <source>
        <dbReference type="Proteomes" id="UP000220032"/>
    </source>
</evidence>
<keyword evidence="2" id="KW-0813">Transport</keyword>
<dbReference type="PRINTS" id="PR01036">
    <property type="entry name" value="TCRTETB"/>
</dbReference>
<feature type="transmembrane region" description="Helical" evidence="6">
    <location>
        <begin position="343"/>
        <end position="363"/>
    </location>
</feature>
<name>A0A2A9A056_BACCE</name>
<feature type="transmembrane region" description="Helical" evidence="6">
    <location>
        <begin position="177"/>
        <end position="195"/>
    </location>
</feature>
<dbReference type="Gene3D" id="1.20.1720.10">
    <property type="entry name" value="Multidrug resistance protein D"/>
    <property type="match status" value="1"/>
</dbReference>
<protein>
    <submittedName>
        <fullName evidence="8">MFS transporter</fullName>
    </submittedName>
</protein>
<feature type="transmembrane region" description="Helical" evidence="6">
    <location>
        <begin position="314"/>
        <end position="331"/>
    </location>
</feature>
<keyword evidence="3 6" id="KW-0812">Transmembrane</keyword>
<feature type="transmembrane region" description="Helical" evidence="6">
    <location>
        <begin position="114"/>
        <end position="135"/>
    </location>
</feature>
<dbReference type="AlphaFoldDB" id="A0A2A9A056"/>
<evidence type="ECO:0000256" key="6">
    <source>
        <dbReference type="SAM" id="Phobius"/>
    </source>
</evidence>
<feature type="transmembrane region" description="Helical" evidence="6">
    <location>
        <begin position="369"/>
        <end position="392"/>
    </location>
</feature>
<dbReference type="RefSeq" id="WP_098343059.1">
    <property type="nucleotide sequence ID" value="NZ_NTRR01000027.1"/>
</dbReference>
<dbReference type="Pfam" id="PF07690">
    <property type="entry name" value="MFS_1"/>
    <property type="match status" value="1"/>
</dbReference>